<dbReference type="PANTHER" id="PTHR47050:SF3">
    <property type="entry name" value="TETRATRICOPEPTIDE REPEAT PROTEIN 24"/>
    <property type="match status" value="1"/>
</dbReference>
<dbReference type="STRING" id="8469.M7C3I2"/>
<keyword evidence="1" id="KW-0802">TPR repeat</keyword>
<name>M7C3I2_CHEMY</name>
<dbReference type="InterPro" id="IPR024812">
    <property type="entry name" value="TPR_24"/>
</dbReference>
<dbReference type="Proteomes" id="UP000031443">
    <property type="component" value="Unassembled WGS sequence"/>
</dbReference>
<dbReference type="PROSITE" id="PS50005">
    <property type="entry name" value="TPR"/>
    <property type="match status" value="1"/>
</dbReference>
<protein>
    <submittedName>
        <fullName evidence="2">Tetratricopeptide repeat protein 24</fullName>
    </submittedName>
</protein>
<reference evidence="3" key="1">
    <citation type="journal article" date="2013" name="Nat. Genet.">
        <title>The draft genomes of soft-shell turtle and green sea turtle yield insights into the development and evolution of the turtle-specific body plan.</title>
        <authorList>
            <person name="Wang Z."/>
            <person name="Pascual-Anaya J."/>
            <person name="Zadissa A."/>
            <person name="Li W."/>
            <person name="Niimura Y."/>
            <person name="Huang Z."/>
            <person name="Li C."/>
            <person name="White S."/>
            <person name="Xiong Z."/>
            <person name="Fang D."/>
            <person name="Wang B."/>
            <person name="Ming Y."/>
            <person name="Chen Y."/>
            <person name="Zheng Y."/>
            <person name="Kuraku S."/>
            <person name="Pignatelli M."/>
            <person name="Herrero J."/>
            <person name="Beal K."/>
            <person name="Nozawa M."/>
            <person name="Li Q."/>
            <person name="Wang J."/>
            <person name="Zhang H."/>
            <person name="Yu L."/>
            <person name="Shigenobu S."/>
            <person name="Wang J."/>
            <person name="Liu J."/>
            <person name="Flicek P."/>
            <person name="Searle S."/>
            <person name="Wang J."/>
            <person name="Kuratani S."/>
            <person name="Yin Y."/>
            <person name="Aken B."/>
            <person name="Zhang G."/>
            <person name="Irie N."/>
        </authorList>
    </citation>
    <scope>NUCLEOTIDE SEQUENCE [LARGE SCALE GENOMIC DNA]</scope>
</reference>
<sequence>MPPIPHAVVSFYAPWYKVRKHGSGISCLVYTVGGGGELSRSKLHNISYENSIAEVDILRATYRGVFTAVGQQLTLPHRLRLHFSLQWSTGVDGKALGSRFIASSLDPRWIDRSRVCIQYKEMANTLVSSSSEVQAISHHASIQDEIQKLSKAGTTSLKNNEAAQALSMFKKACILADGLPEMKSQTRCLFNLGAAYIARGKPKKGLKCLLKCKSKGSVEKDGDFYFNTAAAYNEMKEYSKAVKFYQRAISEYIPSETQSISDALIKLGYCSVNVGDLPSAACSFRLASHSYQKAKKTEDAAMAMREAASYMIRSQKFSKAEVLETLAECAQLCSGITNQDLLGALRERNAQGQSLCNLAYAYSQLKNYGMAEYYYQEALNAFVDVDSHKQQLKGVKFSASYSSHQDVNSKPNGDTSNSWSCGHPAMNPTVSLLRSFKDPPAQEEQATVIPKPGAAAHYSAKCNKATRAIHKAYSDGSDFQGASLSVTADRSSASILHTEKPRAEL</sequence>
<dbReference type="InterPro" id="IPR019734">
    <property type="entry name" value="TPR_rpt"/>
</dbReference>
<gene>
    <name evidence="2" type="ORF">UY3_03821</name>
</gene>
<dbReference type="Gene3D" id="1.25.40.10">
    <property type="entry name" value="Tetratricopeptide repeat domain"/>
    <property type="match status" value="2"/>
</dbReference>
<feature type="repeat" description="TPR" evidence="1">
    <location>
        <begin position="222"/>
        <end position="255"/>
    </location>
</feature>
<dbReference type="PANTHER" id="PTHR47050">
    <property type="entry name" value="TETRATRICOPEPTIDE REPEAT PROTEIN 24"/>
    <property type="match status" value="1"/>
</dbReference>
<evidence type="ECO:0000313" key="2">
    <source>
        <dbReference type="EMBL" id="EMP38988.1"/>
    </source>
</evidence>
<dbReference type="AlphaFoldDB" id="M7C3I2"/>
<organism evidence="2 3">
    <name type="scientific">Chelonia mydas</name>
    <name type="common">Green sea-turtle</name>
    <name type="synonym">Chelonia agassizi</name>
    <dbReference type="NCBI Taxonomy" id="8469"/>
    <lineage>
        <taxon>Eukaryota</taxon>
        <taxon>Metazoa</taxon>
        <taxon>Chordata</taxon>
        <taxon>Craniata</taxon>
        <taxon>Vertebrata</taxon>
        <taxon>Euteleostomi</taxon>
        <taxon>Archelosauria</taxon>
        <taxon>Testudinata</taxon>
        <taxon>Testudines</taxon>
        <taxon>Cryptodira</taxon>
        <taxon>Durocryptodira</taxon>
        <taxon>Americhelydia</taxon>
        <taxon>Chelonioidea</taxon>
        <taxon>Cheloniidae</taxon>
        <taxon>Chelonia</taxon>
    </lineage>
</organism>
<dbReference type="InterPro" id="IPR011990">
    <property type="entry name" value="TPR-like_helical_dom_sf"/>
</dbReference>
<evidence type="ECO:0000313" key="3">
    <source>
        <dbReference type="Proteomes" id="UP000031443"/>
    </source>
</evidence>
<keyword evidence="3" id="KW-1185">Reference proteome</keyword>
<evidence type="ECO:0000256" key="1">
    <source>
        <dbReference type="PROSITE-ProRule" id="PRU00339"/>
    </source>
</evidence>
<dbReference type="EMBL" id="KB518028">
    <property type="protein sequence ID" value="EMP38988.1"/>
    <property type="molecule type" value="Genomic_DNA"/>
</dbReference>
<dbReference type="Pfam" id="PF13181">
    <property type="entry name" value="TPR_8"/>
    <property type="match status" value="2"/>
</dbReference>
<dbReference type="SMART" id="SM00028">
    <property type="entry name" value="TPR"/>
    <property type="match status" value="4"/>
</dbReference>
<accession>M7C3I2</accession>
<proteinExistence type="predicted"/>
<dbReference type="SUPFAM" id="SSF48452">
    <property type="entry name" value="TPR-like"/>
    <property type="match status" value="1"/>
</dbReference>